<evidence type="ECO:0000313" key="1">
    <source>
        <dbReference type="EMBL" id="KAJ1346749.1"/>
    </source>
</evidence>
<gene>
    <name evidence="1" type="ORF">KIN20_001646</name>
</gene>
<keyword evidence="2" id="KW-1185">Reference proteome</keyword>
<organism evidence="1 2">
    <name type="scientific">Parelaphostrongylus tenuis</name>
    <name type="common">Meningeal worm</name>
    <dbReference type="NCBI Taxonomy" id="148309"/>
    <lineage>
        <taxon>Eukaryota</taxon>
        <taxon>Metazoa</taxon>
        <taxon>Ecdysozoa</taxon>
        <taxon>Nematoda</taxon>
        <taxon>Chromadorea</taxon>
        <taxon>Rhabditida</taxon>
        <taxon>Rhabditina</taxon>
        <taxon>Rhabditomorpha</taxon>
        <taxon>Strongyloidea</taxon>
        <taxon>Metastrongylidae</taxon>
        <taxon>Parelaphostrongylus</taxon>
    </lineage>
</organism>
<proteinExistence type="predicted"/>
<name>A0AAD5QET0_PARTN</name>
<evidence type="ECO:0000313" key="2">
    <source>
        <dbReference type="Proteomes" id="UP001196413"/>
    </source>
</evidence>
<accession>A0AAD5QET0</accession>
<reference evidence="1" key="1">
    <citation type="submission" date="2021-06" db="EMBL/GenBank/DDBJ databases">
        <title>Parelaphostrongylus tenuis whole genome reference sequence.</title>
        <authorList>
            <person name="Garwood T.J."/>
            <person name="Larsen P.A."/>
            <person name="Fountain-Jones N.M."/>
            <person name="Garbe J.R."/>
            <person name="Macchietto M.G."/>
            <person name="Kania S.A."/>
            <person name="Gerhold R.W."/>
            <person name="Richards J.E."/>
            <person name="Wolf T.M."/>
        </authorList>
    </citation>
    <scope>NUCLEOTIDE SEQUENCE</scope>
    <source>
        <strain evidence="1">MNPRO001-30</strain>
        <tissue evidence="1">Meninges</tissue>
    </source>
</reference>
<dbReference type="EMBL" id="JAHQIW010000219">
    <property type="protein sequence ID" value="KAJ1346749.1"/>
    <property type="molecule type" value="Genomic_DNA"/>
</dbReference>
<dbReference type="AlphaFoldDB" id="A0AAD5QET0"/>
<sequence>MTPYGKRAPARVNSLRTPCKGGYESNTCRIYFHESWLSPRSKIREGFLVYGNSPLVSIKAALEFSMLMENSGHSTSLATFYAIRTVSLPYIFYVVVETSCTAP</sequence>
<comment type="caution">
    <text evidence="1">The sequence shown here is derived from an EMBL/GenBank/DDBJ whole genome shotgun (WGS) entry which is preliminary data.</text>
</comment>
<dbReference type="Proteomes" id="UP001196413">
    <property type="component" value="Unassembled WGS sequence"/>
</dbReference>
<protein>
    <submittedName>
        <fullName evidence="1">Uncharacterized protein</fullName>
    </submittedName>
</protein>